<reference evidence="3" key="1">
    <citation type="journal article" date="2015" name="Nature">
        <title>Complex archaea that bridge the gap between prokaryotes and eukaryotes.</title>
        <authorList>
            <person name="Spang A."/>
            <person name="Saw J.H."/>
            <person name="Jorgensen S.L."/>
            <person name="Zaremba-Niedzwiedzka K."/>
            <person name="Martijn J."/>
            <person name="Lind A.E."/>
            <person name="van Eijk R."/>
            <person name="Schleper C."/>
            <person name="Guy L."/>
            <person name="Ettema T.J."/>
        </authorList>
    </citation>
    <scope>NUCLEOTIDE SEQUENCE</scope>
</reference>
<dbReference type="EMBL" id="LAZR01035237">
    <property type="protein sequence ID" value="KKL28046.1"/>
    <property type="molecule type" value="Genomic_DNA"/>
</dbReference>
<keyword evidence="2" id="KW-0677">Repeat</keyword>
<dbReference type="InterPro" id="IPR050216">
    <property type="entry name" value="LRR_domain-containing"/>
</dbReference>
<gene>
    <name evidence="3" type="ORF">LCGC14_2379070</name>
</gene>
<dbReference type="PANTHER" id="PTHR48051">
    <property type="match status" value="1"/>
</dbReference>
<evidence type="ECO:0008006" key="4">
    <source>
        <dbReference type="Google" id="ProtNLM"/>
    </source>
</evidence>
<keyword evidence="1" id="KW-0433">Leucine-rich repeat</keyword>
<dbReference type="PROSITE" id="PS51450">
    <property type="entry name" value="LRR"/>
    <property type="match status" value="2"/>
</dbReference>
<protein>
    <recommendedName>
        <fullName evidence="4">Leucine-rich repeat domain-containing protein</fullName>
    </recommendedName>
</protein>
<dbReference type="GO" id="GO:0005737">
    <property type="term" value="C:cytoplasm"/>
    <property type="evidence" value="ECO:0007669"/>
    <property type="project" value="TreeGrafter"/>
</dbReference>
<name>A0A0F9EDV8_9ZZZZ</name>
<organism evidence="3">
    <name type="scientific">marine sediment metagenome</name>
    <dbReference type="NCBI Taxonomy" id="412755"/>
    <lineage>
        <taxon>unclassified sequences</taxon>
        <taxon>metagenomes</taxon>
        <taxon>ecological metagenomes</taxon>
    </lineage>
</organism>
<dbReference type="SUPFAM" id="SSF52058">
    <property type="entry name" value="L domain-like"/>
    <property type="match status" value="1"/>
</dbReference>
<comment type="caution">
    <text evidence="3">The sequence shown here is derived from an EMBL/GenBank/DDBJ whole genome shotgun (WGS) entry which is preliminary data.</text>
</comment>
<evidence type="ECO:0000256" key="2">
    <source>
        <dbReference type="ARBA" id="ARBA00022737"/>
    </source>
</evidence>
<sequence length="345" mass="41191">MGLEKIGLPEELLQLKYLRYLNLQANGLKKIPELVTKLQNLTHLNISNNGLEKLSDSIKDLRTLQQLNITQNKIYDVSNISEHFSGIEIIQLGDRDYLKELLDKMFINQEFKTRNDDYFNNKSEKIQEYINYLKNYVRGHLIETLLKFDRNYLSMATEKNEQIIVIGILLEADKLISKKWEREGGFLTLQIMAMFTNIPIGRLQYRYKRHFIEKKLDFKQDAPGYGCCNELKFKKHFEIDSNAIGQLQENLENWIKNYYLPEEEQKKIYNFDFKIWEKEYIRDNPFDLPQSLEKLNIVFNSVDWKTALNPFIIQRLCLIMDFKISAFDVFGEQYVEEFLWQRWSG</sequence>
<dbReference type="InterPro" id="IPR001611">
    <property type="entry name" value="Leu-rich_rpt"/>
</dbReference>
<evidence type="ECO:0000256" key="1">
    <source>
        <dbReference type="ARBA" id="ARBA00022614"/>
    </source>
</evidence>
<evidence type="ECO:0000313" key="3">
    <source>
        <dbReference type="EMBL" id="KKL28046.1"/>
    </source>
</evidence>
<dbReference type="InterPro" id="IPR032675">
    <property type="entry name" value="LRR_dom_sf"/>
</dbReference>
<dbReference type="Pfam" id="PF13855">
    <property type="entry name" value="LRR_8"/>
    <property type="match status" value="1"/>
</dbReference>
<proteinExistence type="predicted"/>
<dbReference type="PANTHER" id="PTHR48051:SF54">
    <property type="entry name" value="LEUCINE-RICH REPEAT-CONTAINING PROTEIN"/>
    <property type="match status" value="1"/>
</dbReference>
<accession>A0A0F9EDV8</accession>
<dbReference type="AlphaFoldDB" id="A0A0F9EDV8"/>
<dbReference type="Gene3D" id="3.80.10.10">
    <property type="entry name" value="Ribonuclease Inhibitor"/>
    <property type="match status" value="1"/>
</dbReference>